<dbReference type="OrthoDB" id="262458at2"/>
<evidence type="ECO:0000313" key="2">
    <source>
        <dbReference type="EMBL" id="TWT88633.1"/>
    </source>
</evidence>
<protein>
    <submittedName>
        <fullName evidence="2">Uncharacterized protein</fullName>
    </submittedName>
</protein>
<dbReference type="AlphaFoldDB" id="A0A5C5ZQR5"/>
<feature type="region of interest" description="Disordered" evidence="1">
    <location>
        <begin position="171"/>
        <end position="194"/>
    </location>
</feature>
<keyword evidence="3" id="KW-1185">Reference proteome</keyword>
<accession>A0A5C5ZQR5</accession>
<evidence type="ECO:0000256" key="1">
    <source>
        <dbReference type="SAM" id="MobiDB-lite"/>
    </source>
</evidence>
<sequence length="194" mass="22578">MFAPKPHQPESHGADQVDHLMRNAELRNELEPLYDESIASVNVDRMTTLGENDFLESMLAWERAPMAPIAEWFDPPMRLPHPDSLNPQQLNKLLGETIERFYAKRIILDFTDHLSDRELYTLIGRSILPAYEKKFDRGENFLHWDCADTSGEPETWLRYYASDEERAIWSAETDLDPPPREAPPHRRELPQAPL</sequence>
<proteinExistence type="predicted"/>
<comment type="caution">
    <text evidence="2">The sequence shown here is derived from an EMBL/GenBank/DDBJ whole genome shotgun (WGS) entry which is preliminary data.</text>
</comment>
<feature type="compositionally biased region" description="Basic and acidic residues" evidence="1">
    <location>
        <begin position="177"/>
        <end position="194"/>
    </location>
</feature>
<dbReference type="EMBL" id="SJPQ01000002">
    <property type="protein sequence ID" value="TWT88633.1"/>
    <property type="molecule type" value="Genomic_DNA"/>
</dbReference>
<dbReference type="Proteomes" id="UP000315440">
    <property type="component" value="Unassembled WGS sequence"/>
</dbReference>
<evidence type="ECO:0000313" key="3">
    <source>
        <dbReference type="Proteomes" id="UP000315440"/>
    </source>
</evidence>
<gene>
    <name evidence="2" type="ORF">Mal64_21190</name>
</gene>
<reference evidence="2 3" key="1">
    <citation type="submission" date="2019-02" db="EMBL/GenBank/DDBJ databases">
        <title>Deep-cultivation of Planctomycetes and their phenomic and genomic characterization uncovers novel biology.</title>
        <authorList>
            <person name="Wiegand S."/>
            <person name="Jogler M."/>
            <person name="Boedeker C."/>
            <person name="Pinto D."/>
            <person name="Vollmers J."/>
            <person name="Rivas-Marin E."/>
            <person name="Kohn T."/>
            <person name="Peeters S.H."/>
            <person name="Heuer A."/>
            <person name="Rast P."/>
            <person name="Oberbeckmann S."/>
            <person name="Bunk B."/>
            <person name="Jeske O."/>
            <person name="Meyerdierks A."/>
            <person name="Storesund J.E."/>
            <person name="Kallscheuer N."/>
            <person name="Luecker S."/>
            <person name="Lage O.M."/>
            <person name="Pohl T."/>
            <person name="Merkel B.J."/>
            <person name="Hornburger P."/>
            <person name="Mueller R.-W."/>
            <person name="Bruemmer F."/>
            <person name="Labrenz M."/>
            <person name="Spormann A.M."/>
            <person name="Op Den Camp H."/>
            <person name="Overmann J."/>
            <person name="Amann R."/>
            <person name="Jetten M.S.M."/>
            <person name="Mascher T."/>
            <person name="Medema M.H."/>
            <person name="Devos D.P."/>
            <person name="Kaster A.-K."/>
            <person name="Ovreas L."/>
            <person name="Rohde M."/>
            <person name="Galperin M.Y."/>
            <person name="Jogler C."/>
        </authorList>
    </citation>
    <scope>NUCLEOTIDE SEQUENCE [LARGE SCALE GENOMIC DNA]</scope>
    <source>
        <strain evidence="2 3">Mal64</strain>
    </source>
</reference>
<organism evidence="2 3">
    <name type="scientific">Pseudobythopirellula maris</name>
    <dbReference type="NCBI Taxonomy" id="2527991"/>
    <lineage>
        <taxon>Bacteria</taxon>
        <taxon>Pseudomonadati</taxon>
        <taxon>Planctomycetota</taxon>
        <taxon>Planctomycetia</taxon>
        <taxon>Pirellulales</taxon>
        <taxon>Lacipirellulaceae</taxon>
        <taxon>Pseudobythopirellula</taxon>
    </lineage>
</organism>
<dbReference type="RefSeq" id="WP_146400847.1">
    <property type="nucleotide sequence ID" value="NZ_SJPQ01000002.1"/>
</dbReference>
<name>A0A5C5ZQR5_9BACT</name>